<evidence type="ECO:0000313" key="3">
    <source>
        <dbReference type="Proteomes" id="UP000574390"/>
    </source>
</evidence>
<name>A0A7J6R9H2_PEROL</name>
<feature type="region of interest" description="Disordered" evidence="1">
    <location>
        <begin position="254"/>
        <end position="285"/>
    </location>
</feature>
<proteinExistence type="predicted"/>
<evidence type="ECO:0000313" key="2">
    <source>
        <dbReference type="EMBL" id="KAF4716656.1"/>
    </source>
</evidence>
<dbReference type="AlphaFoldDB" id="A0A7J6R9H2"/>
<reference evidence="2 3" key="1">
    <citation type="submission" date="2020-04" db="EMBL/GenBank/DDBJ databases">
        <title>Perkinsus olseni comparative genomics.</title>
        <authorList>
            <person name="Bogema D.R."/>
        </authorList>
    </citation>
    <scope>NUCLEOTIDE SEQUENCE [LARGE SCALE GENOMIC DNA]</scope>
    <source>
        <strain evidence="2">ATCC PRA-205</strain>
    </source>
</reference>
<evidence type="ECO:0000256" key="1">
    <source>
        <dbReference type="SAM" id="MobiDB-lite"/>
    </source>
</evidence>
<organism evidence="2 3">
    <name type="scientific">Perkinsus olseni</name>
    <name type="common">Perkinsus atlanticus</name>
    <dbReference type="NCBI Taxonomy" id="32597"/>
    <lineage>
        <taxon>Eukaryota</taxon>
        <taxon>Sar</taxon>
        <taxon>Alveolata</taxon>
        <taxon>Perkinsozoa</taxon>
        <taxon>Perkinsea</taxon>
        <taxon>Perkinsida</taxon>
        <taxon>Perkinsidae</taxon>
        <taxon>Perkinsus</taxon>
    </lineage>
</organism>
<gene>
    <name evidence="2" type="ORF">FOZ62_028019</name>
</gene>
<dbReference type="EMBL" id="JABANM010024171">
    <property type="protein sequence ID" value="KAF4716656.1"/>
    <property type="molecule type" value="Genomic_DNA"/>
</dbReference>
<protein>
    <submittedName>
        <fullName evidence="2">Uncharacterized protein</fullName>
    </submittedName>
</protein>
<feature type="compositionally biased region" description="Polar residues" evidence="1">
    <location>
        <begin position="254"/>
        <end position="272"/>
    </location>
</feature>
<sequence>MVEGKKPQKTGANNYKPPEDTRLTMMHENPPSRMPSTIPAYRLPLSLALEGRIHKPKPGRYYGNTSTVGTLEWMTMQVLPTVNDDIKAWFLFSSSSDEVRMPLEDPTGEATVVLRQKRTGRSLQATVRGNRTISPKSCWTLPRNAVHTDELRRVYTVHSIKAVGHLTSKFHLCWVAGDWVVFFGSASRCKYEIDEVFLPVILEREGKYVDRARSRIASGSIFESSRPAFEACAHPHPSEVPVIPVDWIPQEQMTEANNNNNPSWDTSATTMHEASPSRHDGDTRTKVGVPAEREVAQITMPHVMPPATGMYVNKEATEQLQVISLEVSGGAQEPLLASLMLFCITTRCSQSTLPEHKPEYFTRMFSEGVQGLAFASPSLKLTRMDASCFHFDATDRRDWKEIAEAYNDTENTFEISNFTPATTIMCWSRNRAAWDLWLGLRIDEQGELLPDCVVQLQYSHDVSTTDHSQGMEQLLVDDWLIGPNQETQDGRLIGHKSAKGIMGIGGPSAAKRSKTRP</sequence>
<comment type="caution">
    <text evidence="2">The sequence shown here is derived from an EMBL/GenBank/DDBJ whole genome shotgun (WGS) entry which is preliminary data.</text>
</comment>
<dbReference type="Proteomes" id="UP000574390">
    <property type="component" value="Unassembled WGS sequence"/>
</dbReference>
<feature type="compositionally biased region" description="Basic and acidic residues" evidence="1">
    <location>
        <begin position="275"/>
        <end position="285"/>
    </location>
</feature>
<accession>A0A7J6R9H2</accession>
<feature type="region of interest" description="Disordered" evidence="1">
    <location>
        <begin position="1"/>
        <end position="36"/>
    </location>
</feature>